<dbReference type="Gene3D" id="3.90.76.10">
    <property type="entry name" value="Dipeptide-binding Protein, Domain 1"/>
    <property type="match status" value="1"/>
</dbReference>
<dbReference type="InterPro" id="IPR030678">
    <property type="entry name" value="Peptide/Ni-bd"/>
</dbReference>
<organism evidence="6 7">
    <name type="scientific">Tectimicrobiota bacterium</name>
    <dbReference type="NCBI Taxonomy" id="2528274"/>
    <lineage>
        <taxon>Bacteria</taxon>
        <taxon>Pseudomonadati</taxon>
        <taxon>Nitrospinota/Tectimicrobiota group</taxon>
        <taxon>Candidatus Tectimicrobiota</taxon>
    </lineage>
</organism>
<dbReference type="InterPro" id="IPR039424">
    <property type="entry name" value="SBP_5"/>
</dbReference>
<evidence type="ECO:0000259" key="5">
    <source>
        <dbReference type="Pfam" id="PF00496"/>
    </source>
</evidence>
<comment type="similarity">
    <text evidence="1">Belongs to the bacterial solute-binding protein 5 family.</text>
</comment>
<dbReference type="EMBL" id="JACPUR010000019">
    <property type="protein sequence ID" value="MBI3127644.1"/>
    <property type="molecule type" value="Genomic_DNA"/>
</dbReference>
<accession>A0A932MLX0</accession>
<keyword evidence="2" id="KW-0813">Transport</keyword>
<dbReference type="AlphaFoldDB" id="A0A932MLX0"/>
<dbReference type="Gene3D" id="3.40.190.10">
    <property type="entry name" value="Periplasmic binding protein-like II"/>
    <property type="match status" value="1"/>
</dbReference>
<dbReference type="GO" id="GO:0015833">
    <property type="term" value="P:peptide transport"/>
    <property type="evidence" value="ECO:0007669"/>
    <property type="project" value="TreeGrafter"/>
</dbReference>
<evidence type="ECO:0000313" key="7">
    <source>
        <dbReference type="Proteomes" id="UP000782312"/>
    </source>
</evidence>
<reference evidence="6" key="1">
    <citation type="submission" date="2020-07" db="EMBL/GenBank/DDBJ databases">
        <title>Huge and variable diversity of episymbiotic CPR bacteria and DPANN archaea in groundwater ecosystems.</title>
        <authorList>
            <person name="He C.Y."/>
            <person name="Keren R."/>
            <person name="Whittaker M."/>
            <person name="Farag I.F."/>
            <person name="Doudna J."/>
            <person name="Cate J.H.D."/>
            <person name="Banfield J.F."/>
        </authorList>
    </citation>
    <scope>NUCLEOTIDE SEQUENCE</scope>
    <source>
        <strain evidence="6">NC_groundwater_763_Ag_S-0.2um_68_21</strain>
    </source>
</reference>
<evidence type="ECO:0000313" key="6">
    <source>
        <dbReference type="EMBL" id="MBI3127644.1"/>
    </source>
</evidence>
<evidence type="ECO:0000256" key="3">
    <source>
        <dbReference type="ARBA" id="ARBA00022729"/>
    </source>
</evidence>
<sequence>MRKCLVVLLTLMFAAAAAPRAEAIKPGTVTVALSGEPLTFDPHLQSEFIGTMIWPWGYDNLVQSTPRTGEIKPWLAEKFERINSKQWKFTIRKDAKFHDGTPVTAEAVKYSLDRILDPKTKSRLLAYFKSVDRVEVPDKYTAVLHLKVPDNGILKLLYRWGHIVNPKIKDMDPAEVSRSSQGSGPYILKEWTKGQKMVFEANPNWWGNKMYPNRPQTLVLRRIQESTTRVKALLAGEVDIVTGIMPHFIPEVKANPNVETVAIPSVRILYMGFFTKHGGPFADKRVRQAVNHAINTESIRKTFLGGYADSYHQMLHPWVYSGYSKKMTSWYPYDLGKAKQLMKEAGFEKGFKATLFTTLGRYPADKEACESITGMVQQIGIEAPCQSLVFPLYRRTFTAYQKGNKKDPAMFYQGFGNGAGYTSVSLRGFSACNGAWSPHCYKEFDAMVDKAIATEDVEDQQEAFEKVQMWMRENATHRPVLKIHEVFGNTKRVSFKPSHDENLHPWEISIK</sequence>
<dbReference type="Gene3D" id="3.10.105.10">
    <property type="entry name" value="Dipeptide-binding Protein, Domain 3"/>
    <property type="match status" value="1"/>
</dbReference>
<dbReference type="SUPFAM" id="SSF53850">
    <property type="entry name" value="Periplasmic binding protein-like II"/>
    <property type="match status" value="1"/>
</dbReference>
<dbReference type="GO" id="GO:1904680">
    <property type="term" value="F:peptide transmembrane transporter activity"/>
    <property type="evidence" value="ECO:0007669"/>
    <property type="project" value="TreeGrafter"/>
</dbReference>
<dbReference type="InterPro" id="IPR000914">
    <property type="entry name" value="SBP_5_dom"/>
</dbReference>
<gene>
    <name evidence="6" type="ORF">HYZ11_08590</name>
</gene>
<name>A0A932MLX0_UNCTE</name>
<feature type="chain" id="PRO_5037887821" description="Solute-binding protein family 5 domain-containing protein" evidence="4">
    <location>
        <begin position="24"/>
        <end position="511"/>
    </location>
</feature>
<dbReference type="PANTHER" id="PTHR30290">
    <property type="entry name" value="PERIPLASMIC BINDING COMPONENT OF ABC TRANSPORTER"/>
    <property type="match status" value="1"/>
</dbReference>
<evidence type="ECO:0000256" key="1">
    <source>
        <dbReference type="ARBA" id="ARBA00005695"/>
    </source>
</evidence>
<dbReference type="PANTHER" id="PTHR30290:SF9">
    <property type="entry name" value="OLIGOPEPTIDE-BINDING PROTEIN APPA"/>
    <property type="match status" value="1"/>
</dbReference>
<protein>
    <recommendedName>
        <fullName evidence="5">Solute-binding protein family 5 domain-containing protein</fullName>
    </recommendedName>
</protein>
<evidence type="ECO:0000256" key="4">
    <source>
        <dbReference type="SAM" id="SignalP"/>
    </source>
</evidence>
<dbReference type="Pfam" id="PF00496">
    <property type="entry name" value="SBP_bac_5"/>
    <property type="match status" value="1"/>
</dbReference>
<proteinExistence type="inferred from homology"/>
<dbReference type="GO" id="GO:0043190">
    <property type="term" value="C:ATP-binding cassette (ABC) transporter complex"/>
    <property type="evidence" value="ECO:0007669"/>
    <property type="project" value="InterPro"/>
</dbReference>
<keyword evidence="3 4" id="KW-0732">Signal</keyword>
<dbReference type="PIRSF" id="PIRSF002741">
    <property type="entry name" value="MppA"/>
    <property type="match status" value="1"/>
</dbReference>
<feature type="domain" description="Solute-binding protein family 5" evidence="5">
    <location>
        <begin position="70"/>
        <end position="433"/>
    </location>
</feature>
<feature type="signal peptide" evidence="4">
    <location>
        <begin position="1"/>
        <end position="23"/>
    </location>
</feature>
<dbReference type="GO" id="GO:0030288">
    <property type="term" value="C:outer membrane-bounded periplasmic space"/>
    <property type="evidence" value="ECO:0007669"/>
    <property type="project" value="UniProtKB-ARBA"/>
</dbReference>
<evidence type="ECO:0000256" key="2">
    <source>
        <dbReference type="ARBA" id="ARBA00022448"/>
    </source>
</evidence>
<dbReference type="Proteomes" id="UP000782312">
    <property type="component" value="Unassembled WGS sequence"/>
</dbReference>
<comment type="caution">
    <text evidence="6">The sequence shown here is derived from an EMBL/GenBank/DDBJ whole genome shotgun (WGS) entry which is preliminary data.</text>
</comment>